<keyword evidence="2" id="KW-1185">Reference proteome</keyword>
<reference evidence="2" key="1">
    <citation type="journal article" date="2019" name="Plant Biotechnol. J.">
        <title>Genome sequencing of the Australian wild diploid species Gossypium australe highlights disease resistance and delayed gland morphogenesis.</title>
        <authorList>
            <person name="Cai Y."/>
            <person name="Cai X."/>
            <person name="Wang Q."/>
            <person name="Wang P."/>
            <person name="Zhang Y."/>
            <person name="Cai C."/>
            <person name="Xu Y."/>
            <person name="Wang K."/>
            <person name="Zhou Z."/>
            <person name="Wang C."/>
            <person name="Geng S."/>
            <person name="Li B."/>
            <person name="Dong Q."/>
            <person name="Hou Y."/>
            <person name="Wang H."/>
            <person name="Ai P."/>
            <person name="Liu Z."/>
            <person name="Yi F."/>
            <person name="Sun M."/>
            <person name="An G."/>
            <person name="Cheng J."/>
            <person name="Zhang Y."/>
            <person name="Shi Q."/>
            <person name="Xie Y."/>
            <person name="Shi X."/>
            <person name="Chang Y."/>
            <person name="Huang F."/>
            <person name="Chen Y."/>
            <person name="Hong S."/>
            <person name="Mi L."/>
            <person name="Sun Q."/>
            <person name="Zhang L."/>
            <person name="Zhou B."/>
            <person name="Peng R."/>
            <person name="Zhang X."/>
            <person name="Liu F."/>
        </authorList>
    </citation>
    <scope>NUCLEOTIDE SEQUENCE [LARGE SCALE GENOMIC DNA]</scope>
    <source>
        <strain evidence="2">cv. PA1801</strain>
    </source>
</reference>
<sequence length="70" mass="8156">MRGIEAKRTKENKKKPVKCFLCCGPHRMRDYLERTKLSTDTKECEVESESETLKLGSMILSVVEARRDHK</sequence>
<dbReference type="Proteomes" id="UP000325315">
    <property type="component" value="Unassembled WGS sequence"/>
</dbReference>
<accession>A0A5B6WG60</accession>
<name>A0A5B6WG60_9ROSI</name>
<proteinExistence type="predicted"/>
<dbReference type="AlphaFoldDB" id="A0A5B6WG60"/>
<dbReference type="OrthoDB" id="10494582at2759"/>
<evidence type="ECO:0000313" key="2">
    <source>
        <dbReference type="Proteomes" id="UP000325315"/>
    </source>
</evidence>
<gene>
    <name evidence="1" type="ORF">EPI10_021278</name>
</gene>
<organism evidence="1 2">
    <name type="scientific">Gossypium australe</name>
    <dbReference type="NCBI Taxonomy" id="47621"/>
    <lineage>
        <taxon>Eukaryota</taxon>
        <taxon>Viridiplantae</taxon>
        <taxon>Streptophyta</taxon>
        <taxon>Embryophyta</taxon>
        <taxon>Tracheophyta</taxon>
        <taxon>Spermatophyta</taxon>
        <taxon>Magnoliopsida</taxon>
        <taxon>eudicotyledons</taxon>
        <taxon>Gunneridae</taxon>
        <taxon>Pentapetalae</taxon>
        <taxon>rosids</taxon>
        <taxon>malvids</taxon>
        <taxon>Malvales</taxon>
        <taxon>Malvaceae</taxon>
        <taxon>Malvoideae</taxon>
        <taxon>Gossypium</taxon>
    </lineage>
</organism>
<dbReference type="EMBL" id="SMMG02000003">
    <property type="protein sequence ID" value="KAA3480871.1"/>
    <property type="molecule type" value="Genomic_DNA"/>
</dbReference>
<comment type="caution">
    <text evidence="1">The sequence shown here is derived from an EMBL/GenBank/DDBJ whole genome shotgun (WGS) entry which is preliminary data.</text>
</comment>
<evidence type="ECO:0000313" key="1">
    <source>
        <dbReference type="EMBL" id="KAA3480871.1"/>
    </source>
</evidence>
<protein>
    <submittedName>
        <fullName evidence="1">Retrotransposon gag protein</fullName>
    </submittedName>
</protein>